<dbReference type="GO" id="GO:0005886">
    <property type="term" value="C:plasma membrane"/>
    <property type="evidence" value="ECO:0007669"/>
    <property type="project" value="UniProtKB-SubCell"/>
</dbReference>
<evidence type="ECO:0000256" key="1">
    <source>
        <dbReference type="ARBA" id="ARBA00004651"/>
    </source>
</evidence>
<evidence type="ECO:0000256" key="8">
    <source>
        <dbReference type="PIRNR" id="PIRNR028784"/>
    </source>
</evidence>
<dbReference type="EMBL" id="PIPQ01000001">
    <property type="protein sequence ID" value="RUO43645.1"/>
    <property type="molecule type" value="Genomic_DNA"/>
</dbReference>
<organism evidence="10 11">
    <name type="scientific">Aliidiomarina taiwanensis</name>
    <dbReference type="NCBI Taxonomy" id="946228"/>
    <lineage>
        <taxon>Bacteria</taxon>
        <taxon>Pseudomonadati</taxon>
        <taxon>Pseudomonadota</taxon>
        <taxon>Gammaproteobacteria</taxon>
        <taxon>Alteromonadales</taxon>
        <taxon>Idiomarinaceae</taxon>
        <taxon>Aliidiomarina</taxon>
    </lineage>
</organism>
<evidence type="ECO:0000256" key="6">
    <source>
        <dbReference type="ARBA" id="ARBA00022989"/>
    </source>
</evidence>
<evidence type="ECO:0000256" key="7">
    <source>
        <dbReference type="ARBA" id="ARBA00023136"/>
    </source>
</evidence>
<keyword evidence="5 9" id="KW-0812">Transmembrane</keyword>
<name>A0A432X8B0_9GAMM</name>
<dbReference type="Pfam" id="PF04066">
    <property type="entry name" value="MrpF_PhaF"/>
    <property type="match status" value="1"/>
</dbReference>
<reference evidence="10 11" key="1">
    <citation type="journal article" date="2011" name="Front. Microbiol.">
        <title>Genomic signatures of strain selection and enhancement in Bacillus atrophaeus var. globigii, a historical biowarfare simulant.</title>
        <authorList>
            <person name="Gibbons H.S."/>
            <person name="Broomall S.M."/>
            <person name="McNew L.A."/>
            <person name="Daligault H."/>
            <person name="Chapman C."/>
            <person name="Bruce D."/>
            <person name="Karavis M."/>
            <person name="Krepps M."/>
            <person name="McGregor P.A."/>
            <person name="Hong C."/>
            <person name="Park K.H."/>
            <person name="Akmal A."/>
            <person name="Feldman A."/>
            <person name="Lin J.S."/>
            <person name="Chang W.E."/>
            <person name="Higgs B.W."/>
            <person name="Demirev P."/>
            <person name="Lindquist J."/>
            <person name="Liem A."/>
            <person name="Fochler E."/>
            <person name="Read T.D."/>
            <person name="Tapia R."/>
            <person name="Johnson S."/>
            <person name="Bishop-Lilly K.A."/>
            <person name="Detter C."/>
            <person name="Han C."/>
            <person name="Sozhamannan S."/>
            <person name="Rosenzweig C.N."/>
            <person name="Skowronski E.W."/>
        </authorList>
    </citation>
    <scope>NUCLEOTIDE SEQUENCE [LARGE SCALE GENOMIC DNA]</scope>
    <source>
        <strain evidence="10 11">AIT1</strain>
    </source>
</reference>
<evidence type="ECO:0000313" key="11">
    <source>
        <dbReference type="Proteomes" id="UP000286976"/>
    </source>
</evidence>
<evidence type="ECO:0000313" key="10">
    <source>
        <dbReference type="EMBL" id="RUO43645.1"/>
    </source>
</evidence>
<keyword evidence="8" id="KW-0406">Ion transport</keyword>
<evidence type="ECO:0000256" key="3">
    <source>
        <dbReference type="ARBA" id="ARBA00022448"/>
    </source>
</evidence>
<comment type="similarity">
    <text evidence="2 8">Belongs to the CPA3 antiporters (TC 2.A.63) subunit F family.</text>
</comment>
<comment type="subcellular location">
    <subcellularLocation>
        <location evidence="1 8">Cell membrane</location>
        <topology evidence="1 8">Multi-pass membrane protein</topology>
    </subcellularLocation>
</comment>
<dbReference type="OrthoDB" id="9800226at2"/>
<keyword evidence="7 8" id="KW-0472">Membrane</keyword>
<keyword evidence="3 8" id="KW-0813">Transport</keyword>
<dbReference type="PIRSF" id="PIRSF028784">
    <property type="entry name" value="MrpF"/>
    <property type="match status" value="1"/>
</dbReference>
<evidence type="ECO:0000256" key="5">
    <source>
        <dbReference type="ARBA" id="ARBA00022692"/>
    </source>
</evidence>
<sequence>MLDKVIMIASVMLAIALLLSVYRLFRGPSLPDRILALDTLYINAIALIVLLGVLQRSLIFFEAAMLMAVMGFVGTVAVAKYILRGDIIE</sequence>
<comment type="caution">
    <text evidence="10">The sequence shown here is derived from an EMBL/GenBank/DDBJ whole genome shotgun (WGS) entry which is preliminary data.</text>
</comment>
<dbReference type="NCBIfam" id="NF004812">
    <property type="entry name" value="PRK06161.1"/>
    <property type="match status" value="1"/>
</dbReference>
<dbReference type="AlphaFoldDB" id="A0A432X8B0"/>
<feature type="transmembrane region" description="Helical" evidence="9">
    <location>
        <begin position="34"/>
        <end position="53"/>
    </location>
</feature>
<keyword evidence="11" id="KW-1185">Reference proteome</keyword>
<evidence type="ECO:0000256" key="4">
    <source>
        <dbReference type="ARBA" id="ARBA00022475"/>
    </source>
</evidence>
<proteinExistence type="inferred from homology"/>
<evidence type="ECO:0000256" key="2">
    <source>
        <dbReference type="ARBA" id="ARBA00009212"/>
    </source>
</evidence>
<feature type="transmembrane region" description="Helical" evidence="9">
    <location>
        <begin position="6"/>
        <end position="25"/>
    </location>
</feature>
<accession>A0A432X8B0</accession>
<feature type="transmembrane region" description="Helical" evidence="9">
    <location>
        <begin position="59"/>
        <end position="83"/>
    </location>
</feature>
<keyword evidence="4 8" id="KW-1003">Cell membrane</keyword>
<keyword evidence="8" id="KW-0050">Antiport</keyword>
<dbReference type="GO" id="GO:0015385">
    <property type="term" value="F:sodium:proton antiporter activity"/>
    <property type="evidence" value="ECO:0007669"/>
    <property type="project" value="TreeGrafter"/>
</dbReference>
<keyword evidence="6 9" id="KW-1133">Transmembrane helix</keyword>
<dbReference type="Proteomes" id="UP000286976">
    <property type="component" value="Unassembled WGS sequence"/>
</dbReference>
<dbReference type="InterPro" id="IPR007208">
    <property type="entry name" value="MrpF/PhaF-like"/>
</dbReference>
<evidence type="ECO:0000256" key="9">
    <source>
        <dbReference type="SAM" id="Phobius"/>
    </source>
</evidence>
<dbReference type="RefSeq" id="WP_126756039.1">
    <property type="nucleotide sequence ID" value="NZ_PIPQ01000001.1"/>
</dbReference>
<gene>
    <name evidence="10" type="ORF">CWE15_00130</name>
</gene>
<protein>
    <submittedName>
        <fullName evidence="10">K+/H+ antiporter subunit F</fullName>
    </submittedName>
</protein>
<dbReference type="PANTHER" id="PTHR34702">
    <property type="entry name" value="NA(+)/H(+) ANTIPORTER SUBUNIT F1"/>
    <property type="match status" value="1"/>
</dbReference>
<dbReference type="PANTHER" id="PTHR34702:SF1">
    <property type="entry name" value="NA(+)_H(+) ANTIPORTER SUBUNIT F"/>
    <property type="match status" value="1"/>
</dbReference>